<dbReference type="Pfam" id="PF25508">
    <property type="entry name" value="TRPM2"/>
    <property type="match status" value="1"/>
</dbReference>
<evidence type="ECO:0000256" key="2">
    <source>
        <dbReference type="ARBA" id="ARBA00022448"/>
    </source>
</evidence>
<keyword evidence="2" id="KW-0813">Transport</keyword>
<feature type="domain" description="TRPM SLOG" evidence="9">
    <location>
        <begin position="25"/>
        <end position="159"/>
    </location>
</feature>
<evidence type="ECO:0000256" key="3">
    <source>
        <dbReference type="ARBA" id="ARBA00022692"/>
    </source>
</evidence>
<evidence type="ECO:0000256" key="8">
    <source>
        <dbReference type="SAM" id="MobiDB-lite"/>
    </source>
</evidence>
<feature type="region of interest" description="Disordered" evidence="8">
    <location>
        <begin position="11"/>
        <end position="31"/>
    </location>
</feature>
<evidence type="ECO:0000256" key="7">
    <source>
        <dbReference type="ARBA" id="ARBA00023303"/>
    </source>
</evidence>
<evidence type="ECO:0000259" key="10">
    <source>
        <dbReference type="Pfam" id="PF25508"/>
    </source>
</evidence>
<dbReference type="Pfam" id="PF18139">
    <property type="entry name" value="LSDAT_euk"/>
    <property type="match status" value="1"/>
</dbReference>
<reference evidence="11" key="1">
    <citation type="submission" date="2021-02" db="EMBL/GenBank/DDBJ databases">
        <authorList>
            <person name="Nowell W R."/>
        </authorList>
    </citation>
    <scope>NUCLEOTIDE SEQUENCE</scope>
</reference>
<gene>
    <name evidence="11" type="ORF">SEV965_LOCUS5259</name>
</gene>
<keyword evidence="6" id="KW-0472">Membrane</keyword>
<organism evidence="11 12">
    <name type="scientific">Rotaria sordida</name>
    <dbReference type="NCBI Taxonomy" id="392033"/>
    <lineage>
        <taxon>Eukaryota</taxon>
        <taxon>Metazoa</taxon>
        <taxon>Spiralia</taxon>
        <taxon>Gnathifera</taxon>
        <taxon>Rotifera</taxon>
        <taxon>Eurotatoria</taxon>
        <taxon>Bdelloidea</taxon>
        <taxon>Philodinida</taxon>
        <taxon>Philodinidae</taxon>
        <taxon>Rotaria</taxon>
    </lineage>
</organism>
<dbReference type="InterPro" id="IPR041491">
    <property type="entry name" value="TRPM_SLOG"/>
</dbReference>
<dbReference type="AlphaFoldDB" id="A0A813Z5D0"/>
<dbReference type="InterPro" id="IPR057366">
    <property type="entry name" value="TRPM-like"/>
</dbReference>
<evidence type="ECO:0000259" key="9">
    <source>
        <dbReference type="Pfam" id="PF18139"/>
    </source>
</evidence>
<feature type="domain" description="TRPM-like" evidence="10">
    <location>
        <begin position="335"/>
        <end position="427"/>
    </location>
</feature>
<keyword evidence="5" id="KW-0406">Ion transport</keyword>
<keyword evidence="4" id="KW-1133">Transmembrane helix</keyword>
<dbReference type="PANTHER" id="PTHR13800">
    <property type="entry name" value="TRANSIENT RECEPTOR POTENTIAL CATION CHANNEL, SUBFAMILY M, MEMBER 6"/>
    <property type="match status" value="1"/>
</dbReference>
<comment type="subcellular location">
    <subcellularLocation>
        <location evidence="1">Membrane</location>
        <topology evidence="1">Multi-pass membrane protein</topology>
    </subcellularLocation>
</comment>
<comment type="caution">
    <text evidence="11">The sequence shown here is derived from an EMBL/GenBank/DDBJ whole genome shotgun (WGS) entry which is preliminary data.</text>
</comment>
<dbReference type="GO" id="GO:0099604">
    <property type="term" value="F:ligand-gated calcium channel activity"/>
    <property type="evidence" value="ECO:0007669"/>
    <property type="project" value="TreeGrafter"/>
</dbReference>
<dbReference type="Proteomes" id="UP000663889">
    <property type="component" value="Unassembled WGS sequence"/>
</dbReference>
<evidence type="ECO:0000256" key="6">
    <source>
        <dbReference type="ARBA" id="ARBA00023136"/>
    </source>
</evidence>
<sequence length="429" mass="49646">MWGKINENTHLELKSQSKGNPPPLCERQIPGNVGEDRETIERNHTHCLLFDSGKLYDYLNDSQCHRFVIEACKDTGDGHIYYAVTIIVEGSLGSLGVLENDIEGKRPIVLIQGSGRVADLLSVLVEQTSNPNRNQYWNSSKGEIVEALNQYFPSLSDSYTSTATNQIQKILNKENHHLLHIFSMNRDQNVAETIFKAIFTVTNKKTELKSNKKNENGTLEQEKQCRKDEDKLVDLALEWNYFDGVLPILQERQSNVINKKKDFIQGHKNRVKTLFGRPNFRSIQELDYKSNKFVGSFFGSIYSVKEDSFLNRIKIDLHNRVCTCCGSHEYIKEDHELNVIQNIRNVYPTENQYTKHHILRDLFLWSIFMDMPEMTKVLLFHVRSRICAALIASAIFKKYLYFSPTVDMRDKFQIQALEFETYAGMLIDQ</sequence>
<protein>
    <submittedName>
        <fullName evidence="11">Uncharacterized protein</fullName>
    </submittedName>
</protein>
<name>A0A813Z5D0_9BILA</name>
<evidence type="ECO:0000256" key="4">
    <source>
        <dbReference type="ARBA" id="ARBA00022989"/>
    </source>
</evidence>
<evidence type="ECO:0000256" key="5">
    <source>
        <dbReference type="ARBA" id="ARBA00023065"/>
    </source>
</evidence>
<keyword evidence="7" id="KW-0407">Ion channel</keyword>
<accession>A0A813Z5D0</accession>
<proteinExistence type="predicted"/>
<keyword evidence="3" id="KW-0812">Transmembrane</keyword>
<evidence type="ECO:0000313" key="12">
    <source>
        <dbReference type="Proteomes" id="UP000663889"/>
    </source>
</evidence>
<dbReference type="GO" id="GO:0005886">
    <property type="term" value="C:plasma membrane"/>
    <property type="evidence" value="ECO:0007669"/>
    <property type="project" value="TreeGrafter"/>
</dbReference>
<dbReference type="PANTHER" id="PTHR13800:SF12">
    <property type="entry name" value="TRANSIENT RECEPTOR POTENTIAL CATION CHANNEL SUBFAMILY M MEMBER-LIKE 2"/>
    <property type="match status" value="1"/>
</dbReference>
<evidence type="ECO:0000256" key="1">
    <source>
        <dbReference type="ARBA" id="ARBA00004141"/>
    </source>
</evidence>
<evidence type="ECO:0000313" key="11">
    <source>
        <dbReference type="EMBL" id="CAF0893526.1"/>
    </source>
</evidence>
<dbReference type="InterPro" id="IPR050927">
    <property type="entry name" value="TRPM"/>
</dbReference>
<dbReference type="EMBL" id="CAJNOU010000159">
    <property type="protein sequence ID" value="CAF0893526.1"/>
    <property type="molecule type" value="Genomic_DNA"/>
</dbReference>